<evidence type="ECO:0000256" key="6">
    <source>
        <dbReference type="SAM" id="MobiDB-lite"/>
    </source>
</evidence>
<keyword evidence="10" id="KW-1185">Reference proteome</keyword>
<dbReference type="EMBL" id="CAJPVJ010002948">
    <property type="protein sequence ID" value="CAG2167006.1"/>
    <property type="molecule type" value="Genomic_DNA"/>
</dbReference>
<dbReference type="PROSITE" id="PS00623">
    <property type="entry name" value="GMC_OXRED_1"/>
    <property type="match status" value="1"/>
</dbReference>
<sequence length="751" mass="85288">MRTYASLTMQIVTTALIILKREDIHKQTCSRTKWLDAYDYVVVGSGSAGAAVAYRLTEDPNVMVLLLEAGGPQSVITDIPENYINNLNTEYDWGYKNVRNPEVGVAFTGGQIPQNRGKVLGGSSTLNAVIFNRGNRKDYDNWALQYGAKGWSYKEVLPYFMRFENNTDPRVVAESPGYHSTEGPVQIKSWHLPEPIIHHHQRALHELGHKDTDINGPQQVGTCIMQAFQRTDGMRSSTANSYLDPNPHPHNLHILTYAHATKILLGALKGLSAEAVEFQKDGKLHRVKARREIIVSAGSINTPQLLMLSGIGPKKHLKDLRIPVKVDLPVGEFLKDHPSLSLPTLVKDERLVHPSAELNVRQMHQFFSNGSGPLTEFFHSITYLSTKYNDDKEFPNVAFEIIVQRFPESLETPVVNDYEDRQKWNKYWEPFLGNYYLFLQPILKRVRSYGTVRLVSANPFDYPLIDPKFLADPKDYQDFFEITRYVLEFIEKSSFSKHVVPLKPIPGCSFCRLKAIHNCDTYIKCLIKQVTRTGYHPVGTARMGAIDRDDVVVDPKLRVKGVARLRVCDSSIMPELINGNTNAASIMIGEKCADLVKQDHRGGDSHRERGRGIRDRDFDKEYDKDFKSHTKLEDHDEKPLNGRGIRYNDMYPDDEYSGPGVVNPKAQRYANDRTKLGRGISDKEFDPRTELGDRYVDPKAVMGRGIKDNTFIPEEEYTGKKDLNGDGYDKPPPYNNDDKKVKPLLKNRYTG</sequence>
<feature type="region of interest" description="Disordered" evidence="6">
    <location>
        <begin position="629"/>
        <end position="648"/>
    </location>
</feature>
<evidence type="ECO:0000259" key="8">
    <source>
        <dbReference type="PROSITE" id="PS00624"/>
    </source>
</evidence>
<dbReference type="EMBL" id="OC917773">
    <property type="protein sequence ID" value="CAD7647961.1"/>
    <property type="molecule type" value="Genomic_DNA"/>
</dbReference>
<dbReference type="PANTHER" id="PTHR11552">
    <property type="entry name" value="GLUCOSE-METHANOL-CHOLINE GMC OXIDOREDUCTASE"/>
    <property type="match status" value="1"/>
</dbReference>
<feature type="compositionally biased region" description="Basic and acidic residues" evidence="6">
    <location>
        <begin position="717"/>
        <end position="729"/>
    </location>
</feature>
<dbReference type="SUPFAM" id="SSF51905">
    <property type="entry name" value="FAD/NAD(P)-binding domain"/>
    <property type="match status" value="1"/>
</dbReference>
<dbReference type="SUPFAM" id="SSF54373">
    <property type="entry name" value="FAD-linked reductases, C-terminal domain"/>
    <property type="match status" value="1"/>
</dbReference>
<gene>
    <name evidence="9" type="ORF">ONB1V03_LOCUS6520</name>
</gene>
<dbReference type="PANTHER" id="PTHR11552:SF147">
    <property type="entry name" value="CHOLINE DEHYDROGENASE, MITOCHONDRIAL"/>
    <property type="match status" value="1"/>
</dbReference>
<evidence type="ECO:0000259" key="7">
    <source>
        <dbReference type="PROSITE" id="PS00623"/>
    </source>
</evidence>
<dbReference type="InterPro" id="IPR036188">
    <property type="entry name" value="FAD/NAD-bd_sf"/>
</dbReference>
<feature type="compositionally biased region" description="Basic and acidic residues" evidence="6">
    <location>
        <begin position="629"/>
        <end position="640"/>
    </location>
</feature>
<dbReference type="PROSITE" id="PS00624">
    <property type="entry name" value="GMC_OXRED_2"/>
    <property type="match status" value="1"/>
</dbReference>
<comment type="similarity">
    <text evidence="2 5">Belongs to the GMC oxidoreductase family.</text>
</comment>
<dbReference type="InterPro" id="IPR000172">
    <property type="entry name" value="GMC_OxRdtase_N"/>
</dbReference>
<evidence type="ECO:0000313" key="9">
    <source>
        <dbReference type="EMBL" id="CAD7647961.1"/>
    </source>
</evidence>
<dbReference type="OrthoDB" id="6492807at2759"/>
<comment type="cofactor">
    <cofactor evidence="1">
        <name>FAD</name>
        <dbReference type="ChEBI" id="CHEBI:57692"/>
    </cofactor>
</comment>
<proteinExistence type="inferred from homology"/>
<evidence type="ECO:0000256" key="3">
    <source>
        <dbReference type="ARBA" id="ARBA00022630"/>
    </source>
</evidence>
<dbReference type="GO" id="GO:0016614">
    <property type="term" value="F:oxidoreductase activity, acting on CH-OH group of donors"/>
    <property type="evidence" value="ECO:0007669"/>
    <property type="project" value="InterPro"/>
</dbReference>
<evidence type="ECO:0000256" key="4">
    <source>
        <dbReference type="ARBA" id="ARBA00022827"/>
    </source>
</evidence>
<dbReference type="Gene3D" id="3.50.50.60">
    <property type="entry name" value="FAD/NAD(P)-binding domain"/>
    <property type="match status" value="1"/>
</dbReference>
<dbReference type="InterPro" id="IPR012132">
    <property type="entry name" value="GMC_OxRdtase"/>
</dbReference>
<dbReference type="Pfam" id="PF05199">
    <property type="entry name" value="GMC_oxred_C"/>
    <property type="match status" value="1"/>
</dbReference>
<feature type="domain" description="Glucose-methanol-choline oxidoreductase N-terminal" evidence="8">
    <location>
        <begin position="298"/>
        <end position="312"/>
    </location>
</feature>
<feature type="region of interest" description="Disordered" evidence="6">
    <location>
        <begin position="712"/>
        <end position="751"/>
    </location>
</feature>
<reference evidence="9" key="1">
    <citation type="submission" date="2020-11" db="EMBL/GenBank/DDBJ databases">
        <authorList>
            <person name="Tran Van P."/>
        </authorList>
    </citation>
    <scope>NUCLEOTIDE SEQUENCE</scope>
</reference>
<accession>A0A7R9LWJ6</accession>
<evidence type="ECO:0000256" key="5">
    <source>
        <dbReference type="RuleBase" id="RU003968"/>
    </source>
</evidence>
<keyword evidence="3 5" id="KW-0285">Flavoprotein</keyword>
<dbReference type="AlphaFoldDB" id="A0A7R9LWJ6"/>
<evidence type="ECO:0000256" key="2">
    <source>
        <dbReference type="ARBA" id="ARBA00010790"/>
    </source>
</evidence>
<dbReference type="InterPro" id="IPR007867">
    <property type="entry name" value="GMC_OxRtase_C"/>
</dbReference>
<dbReference type="Gene3D" id="3.30.560.10">
    <property type="entry name" value="Glucose Oxidase, domain 3"/>
    <property type="match status" value="1"/>
</dbReference>
<dbReference type="Proteomes" id="UP000728032">
    <property type="component" value="Unassembled WGS sequence"/>
</dbReference>
<dbReference type="Pfam" id="PF00732">
    <property type="entry name" value="GMC_oxred_N"/>
    <property type="match status" value="1"/>
</dbReference>
<evidence type="ECO:0000313" key="10">
    <source>
        <dbReference type="Proteomes" id="UP000728032"/>
    </source>
</evidence>
<organism evidence="9">
    <name type="scientific">Oppiella nova</name>
    <dbReference type="NCBI Taxonomy" id="334625"/>
    <lineage>
        <taxon>Eukaryota</taxon>
        <taxon>Metazoa</taxon>
        <taxon>Ecdysozoa</taxon>
        <taxon>Arthropoda</taxon>
        <taxon>Chelicerata</taxon>
        <taxon>Arachnida</taxon>
        <taxon>Acari</taxon>
        <taxon>Acariformes</taxon>
        <taxon>Sarcoptiformes</taxon>
        <taxon>Oribatida</taxon>
        <taxon>Brachypylina</taxon>
        <taxon>Oppioidea</taxon>
        <taxon>Oppiidae</taxon>
        <taxon>Oppiella</taxon>
    </lineage>
</organism>
<evidence type="ECO:0000256" key="1">
    <source>
        <dbReference type="ARBA" id="ARBA00001974"/>
    </source>
</evidence>
<keyword evidence="4 5" id="KW-0274">FAD</keyword>
<dbReference type="GO" id="GO:0050660">
    <property type="term" value="F:flavin adenine dinucleotide binding"/>
    <property type="evidence" value="ECO:0007669"/>
    <property type="project" value="InterPro"/>
</dbReference>
<feature type="domain" description="Glucose-methanol-choline oxidoreductase N-terminal" evidence="7">
    <location>
        <begin position="117"/>
        <end position="140"/>
    </location>
</feature>
<protein>
    <recommendedName>
        <fullName evidence="7 8">Glucose-methanol-choline oxidoreductase N-terminal domain-containing protein</fullName>
    </recommendedName>
</protein>
<name>A0A7R9LWJ6_9ACAR</name>